<protein>
    <submittedName>
        <fullName evidence="2">Uncharacterized protein</fullName>
    </submittedName>
</protein>
<feature type="region of interest" description="Disordered" evidence="1">
    <location>
        <begin position="1"/>
        <end position="26"/>
    </location>
</feature>
<feature type="region of interest" description="Disordered" evidence="1">
    <location>
        <begin position="318"/>
        <end position="609"/>
    </location>
</feature>
<dbReference type="Proteomes" id="UP000567885">
    <property type="component" value="Unassembled WGS sequence"/>
</dbReference>
<feature type="compositionally biased region" description="Basic residues" evidence="1">
    <location>
        <begin position="574"/>
        <end position="593"/>
    </location>
</feature>
<feature type="compositionally biased region" description="Polar residues" evidence="1">
    <location>
        <begin position="323"/>
        <end position="334"/>
    </location>
</feature>
<reference evidence="2 3" key="1">
    <citation type="submission" date="2020-05" db="EMBL/GenBank/DDBJ databases">
        <title>Identification and distribution of gene clusters putatively required for synthesis of sphingolipid metabolism inhibitors in phylogenetically diverse species of the filamentous fungus Fusarium.</title>
        <authorList>
            <person name="Kim H.-S."/>
            <person name="Busman M."/>
            <person name="Brown D.W."/>
            <person name="Divon H."/>
            <person name="Uhlig S."/>
            <person name="Proctor R.H."/>
        </authorList>
    </citation>
    <scope>NUCLEOTIDE SEQUENCE [LARGE SCALE GENOMIC DNA]</scope>
    <source>
        <strain evidence="2 3">NRRL 20693</strain>
    </source>
</reference>
<feature type="compositionally biased region" description="Low complexity" evidence="1">
    <location>
        <begin position="153"/>
        <end position="162"/>
    </location>
</feature>
<proteinExistence type="predicted"/>
<feature type="region of interest" description="Disordered" evidence="1">
    <location>
        <begin position="616"/>
        <end position="635"/>
    </location>
</feature>
<feature type="compositionally biased region" description="Polar residues" evidence="1">
    <location>
        <begin position="344"/>
        <end position="357"/>
    </location>
</feature>
<gene>
    <name evidence="2" type="ORF">FHETE_3276</name>
</gene>
<comment type="caution">
    <text evidence="2">The sequence shown here is derived from an EMBL/GenBank/DDBJ whole genome shotgun (WGS) entry which is preliminary data.</text>
</comment>
<feature type="compositionally biased region" description="Polar residues" evidence="1">
    <location>
        <begin position="374"/>
        <end position="385"/>
    </location>
</feature>
<feature type="compositionally biased region" description="Basic and acidic residues" evidence="1">
    <location>
        <begin position="616"/>
        <end position="627"/>
    </location>
</feature>
<feature type="compositionally biased region" description="Basic residues" evidence="1">
    <location>
        <begin position="512"/>
        <end position="523"/>
    </location>
</feature>
<organism evidence="2 3">
    <name type="scientific">Fusarium heterosporum</name>
    <dbReference type="NCBI Taxonomy" id="42747"/>
    <lineage>
        <taxon>Eukaryota</taxon>
        <taxon>Fungi</taxon>
        <taxon>Dikarya</taxon>
        <taxon>Ascomycota</taxon>
        <taxon>Pezizomycotina</taxon>
        <taxon>Sordariomycetes</taxon>
        <taxon>Hypocreomycetidae</taxon>
        <taxon>Hypocreales</taxon>
        <taxon>Nectriaceae</taxon>
        <taxon>Fusarium</taxon>
        <taxon>Fusarium heterosporum species complex</taxon>
    </lineage>
</organism>
<dbReference type="EMBL" id="JAAGWQ010000051">
    <property type="protein sequence ID" value="KAF5673889.1"/>
    <property type="molecule type" value="Genomic_DNA"/>
</dbReference>
<feature type="compositionally biased region" description="Polar residues" evidence="1">
    <location>
        <begin position="499"/>
        <end position="510"/>
    </location>
</feature>
<feature type="compositionally biased region" description="Basic and acidic residues" evidence="1">
    <location>
        <begin position="119"/>
        <end position="135"/>
    </location>
</feature>
<evidence type="ECO:0000256" key="1">
    <source>
        <dbReference type="SAM" id="MobiDB-lite"/>
    </source>
</evidence>
<dbReference type="AlphaFoldDB" id="A0A8H5TRK0"/>
<sequence length="656" mass="74860">MSSKPSSAKKKKQRDDTSCTAFPKAWGSKTPLFKQNMTYQGTIPAVQKSSRAKTQTPTFSRDRSEGPYIQYETPTKKATGAKTPIFDRTCDEEPPVRRMNLPNFTYCPEPLVMFSSDDVEPRKISPKEPREESHQLDSLTSQGSVPAPRGVEPSESSETSSSQNATAFAAAIRSVQEIARKNLSLPSKIIVIKLCLSMKHKYLKMPPAPGFDQEPFWAQLLEKLPQDIAANKFKVPKDVKDAVEAWCHSRRSLLREGALPVVSKAQPELDSLIDLWNEVFVERFCQVYRGYFESDAIREGNKSPEPRPSMDTRDAKVAFKIPKSTQPQKDTASLWTERREPRNPETNLTTTSSNLAPNTPPVQKKEELTRKRNISGTPESDSSPSREVYTSGRPSNDTGPNEPKRPRTNLEESLFVESNLPPTTDFSLMRRGQYSPHHRQPSPPRRSRWDRSDEKKTQNDPSRALLGSRTPGRPVSPEQSDCNGAPLGLKTPQRRASPEQGNNNQMSLVSRTPRHPPSPKHSNRNQITQGSRTPRRPSSPERRNRNEMPSRPRTSRRPISPGQRGRDEMSFRPRSPRRSVSPRRGKDTRHRQRSMSPVGGYREERRYADRWRPNTERPREWREDTVEFSRMPTKKQNISLRREMKEIKALLEKSKQ</sequence>
<name>A0A8H5TRK0_FUSHE</name>
<feature type="compositionally biased region" description="Polar residues" evidence="1">
    <location>
        <begin position="44"/>
        <end position="59"/>
    </location>
</feature>
<accession>A0A8H5TRK0</accession>
<evidence type="ECO:0000313" key="2">
    <source>
        <dbReference type="EMBL" id="KAF5673889.1"/>
    </source>
</evidence>
<dbReference type="OrthoDB" id="5106886at2759"/>
<feature type="compositionally biased region" description="Basic and acidic residues" evidence="1">
    <location>
        <begin position="447"/>
        <end position="458"/>
    </location>
</feature>
<feature type="region of interest" description="Disordered" evidence="1">
    <location>
        <begin position="118"/>
        <end position="162"/>
    </location>
</feature>
<feature type="compositionally biased region" description="Basic residues" evidence="1">
    <location>
        <begin position="436"/>
        <end position="446"/>
    </location>
</feature>
<feature type="region of interest" description="Disordered" evidence="1">
    <location>
        <begin position="44"/>
        <end position="79"/>
    </location>
</feature>
<keyword evidence="3" id="KW-1185">Reference proteome</keyword>
<feature type="compositionally biased region" description="Low complexity" evidence="1">
    <location>
        <begin position="551"/>
        <end position="561"/>
    </location>
</feature>
<evidence type="ECO:0000313" key="3">
    <source>
        <dbReference type="Proteomes" id="UP000567885"/>
    </source>
</evidence>
<feature type="compositionally biased region" description="Basic and acidic residues" evidence="1">
    <location>
        <begin position="538"/>
        <end position="550"/>
    </location>
</feature>